<protein>
    <submittedName>
        <fullName evidence="1">Uncharacterized protein</fullName>
    </submittedName>
</protein>
<reference evidence="1" key="1">
    <citation type="submission" date="2018-02" db="EMBL/GenBank/DDBJ databases">
        <title>Rhizophora mucronata_Transcriptome.</title>
        <authorList>
            <person name="Meera S.P."/>
            <person name="Sreeshan A."/>
            <person name="Augustine A."/>
        </authorList>
    </citation>
    <scope>NUCLEOTIDE SEQUENCE</scope>
    <source>
        <tissue evidence="1">Leaf</tissue>
    </source>
</reference>
<name>A0A2P2M3X7_RHIMU</name>
<sequence length="54" mass="6160">MCLFLGGKKKRKRESDSVSWNFFSQVLVQPLSLQDLCNGLIGDCSSYEFRLAMI</sequence>
<organism evidence="1">
    <name type="scientific">Rhizophora mucronata</name>
    <name type="common">Asiatic mangrove</name>
    <dbReference type="NCBI Taxonomy" id="61149"/>
    <lineage>
        <taxon>Eukaryota</taxon>
        <taxon>Viridiplantae</taxon>
        <taxon>Streptophyta</taxon>
        <taxon>Embryophyta</taxon>
        <taxon>Tracheophyta</taxon>
        <taxon>Spermatophyta</taxon>
        <taxon>Magnoliopsida</taxon>
        <taxon>eudicotyledons</taxon>
        <taxon>Gunneridae</taxon>
        <taxon>Pentapetalae</taxon>
        <taxon>rosids</taxon>
        <taxon>fabids</taxon>
        <taxon>Malpighiales</taxon>
        <taxon>Rhizophoraceae</taxon>
        <taxon>Rhizophora</taxon>
    </lineage>
</organism>
<dbReference type="AlphaFoldDB" id="A0A2P2M3X7"/>
<proteinExistence type="predicted"/>
<evidence type="ECO:0000313" key="1">
    <source>
        <dbReference type="EMBL" id="MBX24923.1"/>
    </source>
</evidence>
<accession>A0A2P2M3X7</accession>
<dbReference type="EMBL" id="GGEC01044439">
    <property type="protein sequence ID" value="MBX24923.1"/>
    <property type="molecule type" value="Transcribed_RNA"/>
</dbReference>